<keyword evidence="2" id="KW-1185">Reference proteome</keyword>
<dbReference type="EMBL" id="MDTU01000001">
    <property type="protein sequence ID" value="ODN42081.1"/>
    <property type="molecule type" value="Genomic_DNA"/>
</dbReference>
<reference evidence="1 2" key="1">
    <citation type="submission" date="2016-08" db="EMBL/GenBank/DDBJ databases">
        <title>Draft genome sequence of Candidatus Piscirickettsia litoralis, from seawater.</title>
        <authorList>
            <person name="Wan X."/>
            <person name="Lee A.J."/>
            <person name="Hou S."/>
            <person name="Donachie S.P."/>
        </authorList>
    </citation>
    <scope>NUCLEOTIDE SEQUENCE [LARGE SCALE GENOMIC DNA]</scope>
    <source>
        <strain evidence="1 2">Y2</strain>
    </source>
</reference>
<proteinExistence type="predicted"/>
<dbReference type="RefSeq" id="WP_069311880.1">
    <property type="nucleotide sequence ID" value="NZ_MDTU01000001.1"/>
</dbReference>
<comment type="caution">
    <text evidence="1">The sequence shown here is derived from an EMBL/GenBank/DDBJ whole genome shotgun (WGS) entry which is preliminary data.</text>
</comment>
<organism evidence="1 2">
    <name type="scientific">Piscirickettsia litoralis</name>
    <dbReference type="NCBI Taxonomy" id="1891921"/>
    <lineage>
        <taxon>Bacteria</taxon>
        <taxon>Pseudomonadati</taxon>
        <taxon>Pseudomonadota</taxon>
        <taxon>Gammaproteobacteria</taxon>
        <taxon>Thiotrichales</taxon>
        <taxon>Piscirickettsiaceae</taxon>
        <taxon>Piscirickettsia</taxon>
    </lineage>
</organism>
<dbReference type="Proteomes" id="UP000094329">
    <property type="component" value="Unassembled WGS sequence"/>
</dbReference>
<gene>
    <name evidence="1" type="ORF">BGC07_02845</name>
</gene>
<name>A0ABX3A371_9GAMM</name>
<sequence length="106" mass="12595">MLFSQGPIRLLPTIIQYKVNKNIQEYKMGILEKFHEHIKEPSNGFLCNKSGEKGPDYPLDYRIFLFFIASYLYHSDFEQHNNPEERIKGFAQACMEIQDKKIDPYF</sequence>
<evidence type="ECO:0000313" key="1">
    <source>
        <dbReference type="EMBL" id="ODN42081.1"/>
    </source>
</evidence>
<evidence type="ECO:0000313" key="2">
    <source>
        <dbReference type="Proteomes" id="UP000094329"/>
    </source>
</evidence>
<protein>
    <submittedName>
        <fullName evidence="1">Uncharacterized protein</fullName>
    </submittedName>
</protein>
<accession>A0ABX3A371</accession>